<keyword evidence="2" id="KW-0732">Signal</keyword>
<evidence type="ECO:0000313" key="5">
    <source>
        <dbReference type="Proteomes" id="UP001597601"/>
    </source>
</evidence>
<keyword evidence="1" id="KW-0472">Membrane</keyword>
<dbReference type="PANTHER" id="PTHR34220">
    <property type="entry name" value="SENSOR HISTIDINE KINASE YPDA"/>
    <property type="match status" value="1"/>
</dbReference>
<feature type="chain" id="PRO_5045380120" evidence="2">
    <location>
        <begin position="20"/>
        <end position="579"/>
    </location>
</feature>
<dbReference type="EC" id="2.7.13.3" evidence="4"/>
<feature type="domain" description="Signal transduction histidine kinase internal region" evidence="3">
    <location>
        <begin position="382"/>
        <end position="458"/>
    </location>
</feature>
<dbReference type="InterPro" id="IPR050640">
    <property type="entry name" value="Bact_2-comp_sensor_kinase"/>
</dbReference>
<name>A0ABW5XNW1_9SPHI</name>
<dbReference type="Pfam" id="PF06580">
    <property type="entry name" value="His_kinase"/>
    <property type="match status" value="1"/>
</dbReference>
<keyword evidence="1" id="KW-0812">Transmembrane</keyword>
<organism evidence="4 5">
    <name type="scientific">Mucilaginibacter antarcticus</name>
    <dbReference type="NCBI Taxonomy" id="1855725"/>
    <lineage>
        <taxon>Bacteria</taxon>
        <taxon>Pseudomonadati</taxon>
        <taxon>Bacteroidota</taxon>
        <taxon>Sphingobacteriia</taxon>
        <taxon>Sphingobacteriales</taxon>
        <taxon>Sphingobacteriaceae</taxon>
        <taxon>Mucilaginibacter</taxon>
    </lineage>
</organism>
<dbReference type="InterPro" id="IPR036890">
    <property type="entry name" value="HATPase_C_sf"/>
</dbReference>
<sequence>MKLNFIIFLFCITGLQALAQPVTQIYRRANFGNNIRFEVEPIRFDPLLSEGDAGYYFPDDKVEKAFEINGQGFNGRLKSSIMLGVKLNPKLSNYNLSAINYGAKNYPAFRISDGSAATLIALGIIQSNVANYRYRIVLNDSLEVVHWSPVKLSQIYGQKQPHGFLGRFNYPDKQVLIEVVNTNNYNDRDGVVFDWRESLKPYITGFSIGAPPLAEADSLRGLRKSLAFDNDHDSITKMVSNLSFIQGGVGIIRLSVQHHSGIPYDVALFEKNGNELIQVAKAKEDKTNDIFSFNLCDLTAGKYVAIVRPVDSWNNRIEGQDAYLDILVKPLPVIERKIPVRQILLYVVGGLLIIVIVFWVYRRNANARLVKSTQARQNTNLKLRSIRAQLNPHFMFNALTSIQNLVNKKDLEGANNYLSRFADLTRKVLNTSEHDLISLEDEVKILDDYLQMEQLRFGFKYELNVANGVNVANMEVPAMLLQPFVENAVKHGVSNLREGGLISVLINRQNNDLVFLITDNGPGFKQTKDAKPAGSFGLKLSEERIQLLNEVYKQQPAKLDIQSGSDGTTVTITLSNWIS</sequence>
<accession>A0ABW5XNW1</accession>
<keyword evidence="4" id="KW-0808">Transferase</keyword>
<dbReference type="Gene3D" id="3.30.565.10">
    <property type="entry name" value="Histidine kinase-like ATPase, C-terminal domain"/>
    <property type="match status" value="1"/>
</dbReference>
<dbReference type="SUPFAM" id="SSF55874">
    <property type="entry name" value="ATPase domain of HSP90 chaperone/DNA topoisomerase II/histidine kinase"/>
    <property type="match status" value="1"/>
</dbReference>
<keyword evidence="5" id="KW-1185">Reference proteome</keyword>
<dbReference type="RefSeq" id="WP_377125714.1">
    <property type="nucleotide sequence ID" value="NZ_JBHUON010000008.1"/>
</dbReference>
<evidence type="ECO:0000259" key="3">
    <source>
        <dbReference type="Pfam" id="PF06580"/>
    </source>
</evidence>
<dbReference type="PANTHER" id="PTHR34220:SF7">
    <property type="entry name" value="SENSOR HISTIDINE KINASE YPDA"/>
    <property type="match status" value="1"/>
</dbReference>
<dbReference type="EMBL" id="JBHUON010000008">
    <property type="protein sequence ID" value="MFD2864724.1"/>
    <property type="molecule type" value="Genomic_DNA"/>
</dbReference>
<evidence type="ECO:0000256" key="2">
    <source>
        <dbReference type="SAM" id="SignalP"/>
    </source>
</evidence>
<feature type="transmembrane region" description="Helical" evidence="1">
    <location>
        <begin position="343"/>
        <end position="361"/>
    </location>
</feature>
<reference evidence="5" key="1">
    <citation type="journal article" date="2019" name="Int. J. Syst. Evol. Microbiol.">
        <title>The Global Catalogue of Microorganisms (GCM) 10K type strain sequencing project: providing services to taxonomists for standard genome sequencing and annotation.</title>
        <authorList>
            <consortium name="The Broad Institute Genomics Platform"/>
            <consortium name="The Broad Institute Genome Sequencing Center for Infectious Disease"/>
            <person name="Wu L."/>
            <person name="Ma J."/>
        </authorList>
    </citation>
    <scope>NUCLEOTIDE SEQUENCE [LARGE SCALE GENOMIC DNA]</scope>
    <source>
        <strain evidence="5">KCTC 52232</strain>
    </source>
</reference>
<evidence type="ECO:0000256" key="1">
    <source>
        <dbReference type="SAM" id="Phobius"/>
    </source>
</evidence>
<proteinExistence type="predicted"/>
<protein>
    <submittedName>
        <fullName evidence="4">Sensor histidine kinase</fullName>
        <ecNumber evidence="4">2.7.13.3</ecNumber>
    </submittedName>
</protein>
<dbReference type="Proteomes" id="UP001597601">
    <property type="component" value="Unassembled WGS sequence"/>
</dbReference>
<dbReference type="InterPro" id="IPR010559">
    <property type="entry name" value="Sig_transdc_His_kin_internal"/>
</dbReference>
<keyword evidence="4" id="KW-0418">Kinase</keyword>
<gene>
    <name evidence="4" type="ORF">ACFSYC_08505</name>
</gene>
<evidence type="ECO:0000313" key="4">
    <source>
        <dbReference type="EMBL" id="MFD2864724.1"/>
    </source>
</evidence>
<feature type="signal peptide" evidence="2">
    <location>
        <begin position="1"/>
        <end position="19"/>
    </location>
</feature>
<dbReference type="GO" id="GO:0004673">
    <property type="term" value="F:protein histidine kinase activity"/>
    <property type="evidence" value="ECO:0007669"/>
    <property type="project" value="UniProtKB-EC"/>
</dbReference>
<comment type="caution">
    <text evidence="4">The sequence shown here is derived from an EMBL/GenBank/DDBJ whole genome shotgun (WGS) entry which is preliminary data.</text>
</comment>
<keyword evidence="1" id="KW-1133">Transmembrane helix</keyword>